<feature type="signal peptide" evidence="2">
    <location>
        <begin position="1"/>
        <end position="17"/>
    </location>
</feature>
<feature type="region of interest" description="Disordered" evidence="1">
    <location>
        <begin position="1164"/>
        <end position="1184"/>
    </location>
</feature>
<feature type="region of interest" description="Disordered" evidence="1">
    <location>
        <begin position="179"/>
        <end position="244"/>
    </location>
</feature>
<feature type="compositionally biased region" description="Polar residues" evidence="1">
    <location>
        <begin position="1254"/>
        <end position="1273"/>
    </location>
</feature>
<sequence>MRPILVILIFFSGSVLSRYYEKKRFDRSIYDDFEIPNVGKHLIKKQWTFTDYETHFSAYKDREENNCYIEKLEDNIAAEGLSENGIEQKQTSKVLYAPNEFLTKLEAWQIAGARIVDFCNGHKIILLQKTIPIFEQTIDPFFNILPMDENDIVTRRVADILLTPLISRAKRQVALEERHKNFKQNRLRRQVQPSPGKFRGQTQSQYLSIGNNEQKEGKAEAEATQQSSRAVVTGSNGMGQAQSMSLGSSGCEDCSKYTGENVPDRYVQIPAIKQPGDNTVGQSGMITPGMGATYPSKIPASTVRDHMPYLSGGAMYPGRILDTATGSDASYPTRVGGTIYSGNIPSTTIDGRVVHSGSVPGGTVPGTTTAGGVAYPGGVPGTITGDDAVHPGGLPGTVISRRIPYSEGPPRTTTGGGIAYSGGIPTTTTGGGIAYPGNIPTTTTGGGVAYPGNIPTTTTGGGTVYPGGVPSTTITGSTVYPGGVPSTITGGDVAYPGDVPSTTITGTVYPGGVSSDGAAYPGSMPGTTIGGGVTYPGSIPSTTTGGGIAYSGSIPGITTGGGVTYPRGVPGTITGADAVHPEGVPGATTGLSITYPGGVPGTVTGGDVVHPKSAPGTTTGRGVTYPGGVPGTVTGGGVVNPKSAPGTTTGHGVAYPGGVPRTLTGGSTVYPGGVSGITTGGHVAYPGGVAATTIGGNVAYPGGVPSTTTGGGVTYPGGVLGTTTGDGAVYPGGLPGTATAGGITYPGIISGTTTGSGIAYPGGVPGTTTSDDVTYPGVPGTVTSGSVPYPSGVYTSGTVPDTRDTLHGQIITDSKAIGDANVYPGGQSPRQFFGTSGTPRTFPGRPTDVTGVYGGGISPPVSQLGETVHYPGNVIPGKKINGGIIPKISVTAPSGDITYSTGTAPGTSNLDGTRDSFQGKYSENRAIIPPSYPLQGQYPGSSRWQDKGALTSSLVGHGQYPIEQYPGEGQGIKQYPGSIQYPSNIRSITNTGEIPQYYQQPSNLLPVESDNSNSQASSSVKQTDSGTQASASAQGKFQQGTAQSQVTGTYSGTGSFSAQAGSTDINKSAQAEINGGKEGAVSNAQGVGGYGKSQTQVQLNSELGATTTGAQSSGWNHGTNSQVQASSKGGMADAQANGEGSTSSQAQIGFQPYLKTDEKIERYSKPFRGGGTASAQSGAYTGQSQSQLEGSFQYGITYTGAAQAGSGSGAATSRKPFNFNLTDSELFKPFKPSYGPQIVQKNSSERINTASDNEYNQDKLQSGLQTSSSFQRRTFTKPDDNSRNITSKTDQSVEKSQLDDSVYDYEEEYNGEDYDMSSFQTSMNPKISKSYAAEQNNSNYQLQTLHIAAGNQYDVHVKQDTNAPQVGDVLQPGQSLQSRYTIPPGFRGRVTSVAGDKIITHGDGKSQSQTVSLIPKEPNITYENKSPISEIRSLKTNHERLIESYAASKEKQKNTFPQIQYQTSTEYPKFNSNVPMKPSYYTITNSIAGKLDGRNSPRKYEHRYYTKSSTCGYFTFSCNIVYGSNGRTKICKPKMPTYPDGTPMKC</sequence>
<dbReference type="Proteomes" id="UP000835206">
    <property type="component" value="Chromosome 7"/>
</dbReference>
<feature type="compositionally biased region" description="Polar residues" evidence="1">
    <location>
        <begin position="1020"/>
        <end position="1041"/>
    </location>
</feature>
<gene>
    <name evidence="4" type="primary">LOC100648207</name>
</gene>
<feature type="region of interest" description="Disordered" evidence="1">
    <location>
        <begin position="1003"/>
        <end position="1041"/>
    </location>
</feature>
<keyword evidence="3" id="KW-1185">Reference proteome</keyword>
<dbReference type="KEGG" id="bter:100648207"/>
<evidence type="ECO:0000313" key="3">
    <source>
        <dbReference type="Proteomes" id="UP000835206"/>
    </source>
</evidence>
<keyword evidence="2" id="KW-0732">Signal</keyword>
<feature type="region of interest" description="Disordered" evidence="1">
    <location>
        <begin position="1106"/>
        <end position="1149"/>
    </location>
</feature>
<feature type="compositionally biased region" description="Basic residues" evidence="1">
    <location>
        <begin position="180"/>
        <end position="189"/>
    </location>
</feature>
<evidence type="ECO:0000313" key="4">
    <source>
        <dbReference type="RefSeq" id="XP_020719506.2"/>
    </source>
</evidence>
<dbReference type="RefSeq" id="XP_020719506.2">
    <property type="nucleotide sequence ID" value="XM_020863847.2"/>
</dbReference>
<reference evidence="4" key="1">
    <citation type="submission" date="2025-08" db="UniProtKB">
        <authorList>
            <consortium name="RefSeq"/>
        </authorList>
    </citation>
    <scope>IDENTIFICATION</scope>
</reference>
<feature type="compositionally biased region" description="Polar residues" evidence="1">
    <location>
        <begin position="223"/>
        <end position="244"/>
    </location>
</feature>
<feature type="compositionally biased region" description="Polar residues" evidence="1">
    <location>
        <begin position="200"/>
        <end position="212"/>
    </location>
</feature>
<name>A0A9B7CWR7_BOMTE</name>
<protein>
    <submittedName>
        <fullName evidence="4">Mucin-19 isoform X1</fullName>
    </submittedName>
</protein>
<feature type="chain" id="PRO_5039413506" evidence="2">
    <location>
        <begin position="18"/>
        <end position="1546"/>
    </location>
</feature>
<accession>A0A9B7CWR7</accession>
<feature type="compositionally biased region" description="Polar residues" evidence="1">
    <location>
        <begin position="1138"/>
        <end position="1148"/>
    </location>
</feature>
<feature type="compositionally biased region" description="Polar residues" evidence="1">
    <location>
        <begin position="1106"/>
        <end position="1127"/>
    </location>
</feature>
<organism evidence="3 4">
    <name type="scientific">Bombus terrestris</name>
    <name type="common">Buff-tailed bumblebee</name>
    <name type="synonym">Apis terrestris</name>
    <dbReference type="NCBI Taxonomy" id="30195"/>
    <lineage>
        <taxon>Eukaryota</taxon>
        <taxon>Metazoa</taxon>
        <taxon>Ecdysozoa</taxon>
        <taxon>Arthropoda</taxon>
        <taxon>Hexapoda</taxon>
        <taxon>Insecta</taxon>
        <taxon>Pterygota</taxon>
        <taxon>Neoptera</taxon>
        <taxon>Endopterygota</taxon>
        <taxon>Hymenoptera</taxon>
        <taxon>Apocrita</taxon>
        <taxon>Aculeata</taxon>
        <taxon>Apoidea</taxon>
        <taxon>Anthophila</taxon>
        <taxon>Apidae</taxon>
        <taxon>Bombus</taxon>
        <taxon>Bombus</taxon>
    </lineage>
</organism>
<proteinExistence type="predicted"/>
<evidence type="ECO:0000256" key="2">
    <source>
        <dbReference type="SAM" id="SignalP"/>
    </source>
</evidence>
<feature type="region of interest" description="Disordered" evidence="1">
    <location>
        <begin position="401"/>
        <end position="420"/>
    </location>
</feature>
<feature type="region of interest" description="Disordered" evidence="1">
    <location>
        <begin position="1254"/>
        <end position="1297"/>
    </location>
</feature>
<evidence type="ECO:0000256" key="1">
    <source>
        <dbReference type="SAM" id="MobiDB-lite"/>
    </source>
</evidence>
<feature type="compositionally biased region" description="Low complexity" evidence="1">
    <location>
        <begin position="1009"/>
        <end position="1019"/>
    </location>
</feature>
<dbReference type="GeneID" id="100648207"/>
<feature type="compositionally biased region" description="Polar residues" evidence="1">
    <location>
        <begin position="1173"/>
        <end position="1184"/>
    </location>
</feature>
<dbReference type="OrthoDB" id="7791530at2759"/>